<sequence>MNNGVDNMYCTQCGEKAGENDRFCAACGSKLVNGEVKGANGWKDKDHAGGEQKAGASDWEEGASAASPGGTDTVGRYSDKEMPDSEYVHAGTNAAAGESVGGNETLRALIGSNAGYYIRRWNSERTGSDGGWNWAAFFFNMFWCFYRKMYGIGFILITITLLAGYGAMKAEIPGLSTLIGLLIALYTGLRGNAHYYNQIRRKLAESETASGANEEELRRQGGTTWGGAMLSLAVFIGLAFAVAFVDDSLASSRPASAGSAPAWTRSTSDSVHVGNAVTSYDWEDKLGPDRMLMIIGGILSEWRRLNVPYQQTGAGEKADARIWAEMAMMALDSREMRGKTLNQVLEELRLNLDDALAEDSKWTAAKSAVSPKPTAAPQGKPAAQDEDVSSQAAASPVPAAAGYNEAKSKELPDSVHDAALVQKLLKEGADPDARTDYGAPALHRAAAEGYMEAFDALLAGKADPASKNDTGENALIAALDDTTNWLMGEYTANKKAETAVAMVTRLLELGLEPDSKTADGQTALMRAGGAFPKAVPVLLKEGADPNAADREGNVALTYALADETAIKQLLQAGANPKIRNKRGETVYDIVEKRNLPVPAKALGMELKLKPIFPENDDVKRVMDVAAIGLSQFFAENMFGRATIEGTDVWVYNKGAAEGYAFTSSHIEEVDIEGLQAGSLKMQMFIKWKEAEEEAESISVFVKNEDGVYGYHFKPGATVVNGQKVEDY</sequence>
<dbReference type="Proteomes" id="UP000250369">
    <property type="component" value="Unassembled WGS sequence"/>
</dbReference>
<keyword evidence="8" id="KW-1185">Reference proteome</keyword>
<protein>
    <recommendedName>
        <fullName evidence="6">Zinc-ribbon domain-containing protein</fullName>
    </recommendedName>
</protein>
<keyword evidence="2 3" id="KW-0040">ANK repeat</keyword>
<evidence type="ECO:0000256" key="5">
    <source>
        <dbReference type="SAM" id="Phobius"/>
    </source>
</evidence>
<proteinExistence type="predicted"/>
<evidence type="ECO:0000256" key="3">
    <source>
        <dbReference type="PROSITE-ProRule" id="PRU00023"/>
    </source>
</evidence>
<dbReference type="Gene3D" id="1.25.40.20">
    <property type="entry name" value="Ankyrin repeat-containing domain"/>
    <property type="match status" value="2"/>
</dbReference>
<feature type="transmembrane region" description="Helical" evidence="5">
    <location>
        <begin position="174"/>
        <end position="193"/>
    </location>
</feature>
<dbReference type="SMART" id="SM00248">
    <property type="entry name" value="ANK"/>
    <property type="match status" value="3"/>
</dbReference>
<dbReference type="Pfam" id="PF10947">
    <property type="entry name" value="DUF2628"/>
    <property type="match status" value="1"/>
</dbReference>
<keyword evidence="5" id="KW-0812">Transmembrane</keyword>
<organism evidence="7 8">
    <name type="scientific">Paenibacillus contaminans</name>
    <dbReference type="NCBI Taxonomy" id="450362"/>
    <lineage>
        <taxon>Bacteria</taxon>
        <taxon>Bacillati</taxon>
        <taxon>Bacillota</taxon>
        <taxon>Bacilli</taxon>
        <taxon>Bacillales</taxon>
        <taxon>Paenibacillaceae</taxon>
        <taxon>Paenibacillus</taxon>
    </lineage>
</organism>
<name>A0A329MI10_9BACL</name>
<dbReference type="GO" id="GO:0004842">
    <property type="term" value="F:ubiquitin-protein transferase activity"/>
    <property type="evidence" value="ECO:0007669"/>
    <property type="project" value="TreeGrafter"/>
</dbReference>
<feature type="region of interest" description="Disordered" evidence="4">
    <location>
        <begin position="364"/>
        <end position="399"/>
    </location>
</feature>
<evidence type="ECO:0000256" key="2">
    <source>
        <dbReference type="ARBA" id="ARBA00023043"/>
    </source>
</evidence>
<evidence type="ECO:0000313" key="8">
    <source>
        <dbReference type="Proteomes" id="UP000250369"/>
    </source>
</evidence>
<dbReference type="GO" id="GO:0085020">
    <property type="term" value="P:protein K6-linked ubiquitination"/>
    <property type="evidence" value="ECO:0007669"/>
    <property type="project" value="TreeGrafter"/>
</dbReference>
<dbReference type="PROSITE" id="PS50088">
    <property type="entry name" value="ANK_REPEAT"/>
    <property type="match status" value="1"/>
</dbReference>
<dbReference type="InterPro" id="IPR002110">
    <property type="entry name" value="Ankyrin_rpt"/>
</dbReference>
<comment type="caution">
    <text evidence="7">The sequence shown here is derived from an EMBL/GenBank/DDBJ whole genome shotgun (WGS) entry which is preliminary data.</text>
</comment>
<dbReference type="AlphaFoldDB" id="A0A329MI10"/>
<dbReference type="InterPro" id="IPR024399">
    <property type="entry name" value="DUF2628"/>
</dbReference>
<dbReference type="EMBL" id="QMFB01000014">
    <property type="protein sequence ID" value="RAV19006.1"/>
    <property type="molecule type" value="Genomic_DNA"/>
</dbReference>
<evidence type="ECO:0000313" key="7">
    <source>
        <dbReference type="EMBL" id="RAV19006.1"/>
    </source>
</evidence>
<feature type="transmembrane region" description="Helical" evidence="5">
    <location>
        <begin position="149"/>
        <end position="168"/>
    </location>
</feature>
<dbReference type="Pfam" id="PF12796">
    <property type="entry name" value="Ank_2"/>
    <property type="match status" value="2"/>
</dbReference>
<feature type="transmembrane region" description="Helical" evidence="5">
    <location>
        <begin position="225"/>
        <end position="245"/>
    </location>
</feature>
<dbReference type="SUPFAM" id="SSF48403">
    <property type="entry name" value="Ankyrin repeat"/>
    <property type="match status" value="1"/>
</dbReference>
<gene>
    <name evidence="7" type="ORF">DQG23_22945</name>
</gene>
<keyword evidence="5" id="KW-0472">Membrane</keyword>
<dbReference type="RefSeq" id="WP_113033214.1">
    <property type="nucleotide sequence ID" value="NZ_QMFB01000014.1"/>
</dbReference>
<keyword evidence="5" id="KW-1133">Transmembrane helix</keyword>
<dbReference type="InterPro" id="IPR036770">
    <property type="entry name" value="Ankyrin_rpt-contain_sf"/>
</dbReference>
<accession>A0A329MI10</accession>
<dbReference type="OrthoDB" id="2480790at2"/>
<dbReference type="InterPro" id="IPR026870">
    <property type="entry name" value="Zinc_ribbon_dom"/>
</dbReference>
<evidence type="ECO:0000256" key="4">
    <source>
        <dbReference type="SAM" id="MobiDB-lite"/>
    </source>
</evidence>
<feature type="repeat" description="ANK" evidence="3">
    <location>
        <begin position="437"/>
        <end position="469"/>
    </location>
</feature>
<dbReference type="PANTHER" id="PTHR24171">
    <property type="entry name" value="ANKYRIN REPEAT DOMAIN-CONTAINING PROTEIN 39-RELATED"/>
    <property type="match status" value="1"/>
</dbReference>
<evidence type="ECO:0000259" key="6">
    <source>
        <dbReference type="Pfam" id="PF13240"/>
    </source>
</evidence>
<keyword evidence="1" id="KW-0677">Repeat</keyword>
<reference evidence="7 8" key="1">
    <citation type="journal article" date="2009" name="Int. J. Syst. Evol. Microbiol.">
        <title>Paenibacillus contaminans sp. nov., isolated from a contaminated laboratory plate.</title>
        <authorList>
            <person name="Chou J.H."/>
            <person name="Lee J.H."/>
            <person name="Lin M.C."/>
            <person name="Chang P.S."/>
            <person name="Arun A.B."/>
            <person name="Young C.C."/>
            <person name="Chen W.M."/>
        </authorList>
    </citation>
    <scope>NUCLEOTIDE SEQUENCE [LARGE SCALE GENOMIC DNA]</scope>
    <source>
        <strain evidence="7 8">CKOBP-6</strain>
    </source>
</reference>
<feature type="domain" description="Zinc-ribbon" evidence="6">
    <location>
        <begin position="9"/>
        <end position="31"/>
    </location>
</feature>
<dbReference type="PANTHER" id="PTHR24171:SF8">
    <property type="entry name" value="BRCA1-ASSOCIATED RING DOMAIN PROTEIN 1"/>
    <property type="match status" value="1"/>
</dbReference>
<feature type="compositionally biased region" description="Low complexity" evidence="4">
    <location>
        <begin position="389"/>
        <end position="399"/>
    </location>
</feature>
<dbReference type="Pfam" id="PF13240">
    <property type="entry name" value="Zn_Ribbon_1"/>
    <property type="match status" value="1"/>
</dbReference>
<feature type="region of interest" description="Disordered" evidence="4">
    <location>
        <begin position="38"/>
        <end position="78"/>
    </location>
</feature>
<evidence type="ECO:0000256" key="1">
    <source>
        <dbReference type="ARBA" id="ARBA00022737"/>
    </source>
</evidence>